<dbReference type="PROSITE" id="PS51272">
    <property type="entry name" value="SLH"/>
    <property type="match status" value="3"/>
</dbReference>
<dbReference type="SMART" id="SM00635">
    <property type="entry name" value="BID_2"/>
    <property type="match status" value="1"/>
</dbReference>
<organism evidence="3 4">
    <name type="scientific">Paenibacillus plantarum</name>
    <dbReference type="NCBI Taxonomy" id="2654975"/>
    <lineage>
        <taxon>Bacteria</taxon>
        <taxon>Bacillati</taxon>
        <taxon>Bacillota</taxon>
        <taxon>Bacilli</taxon>
        <taxon>Bacillales</taxon>
        <taxon>Paenibacillaceae</taxon>
        <taxon>Paenibacillus</taxon>
    </lineage>
</organism>
<accession>A0ABX1XHF8</accession>
<evidence type="ECO:0000256" key="1">
    <source>
        <dbReference type="SAM" id="MobiDB-lite"/>
    </source>
</evidence>
<dbReference type="InterPro" id="IPR017853">
    <property type="entry name" value="GH"/>
</dbReference>
<dbReference type="SUPFAM" id="SSF49373">
    <property type="entry name" value="Invasin/intimin cell-adhesion fragments"/>
    <property type="match status" value="1"/>
</dbReference>
<dbReference type="InterPro" id="IPR051465">
    <property type="entry name" value="Cell_Envelope_Struct_Comp"/>
</dbReference>
<reference evidence="3 4" key="1">
    <citation type="submission" date="2019-10" db="EMBL/GenBank/DDBJ databases">
        <title>Description of Paenibacillus humi sp. nov.</title>
        <authorList>
            <person name="Carlier A."/>
            <person name="Qi S."/>
        </authorList>
    </citation>
    <scope>NUCLEOTIDE SEQUENCE [LARGE SCALE GENOMIC DNA]</scope>
    <source>
        <strain evidence="3 4">LMG 31461</strain>
    </source>
</reference>
<dbReference type="CDD" id="cd09621">
    <property type="entry name" value="CBM9_like_5"/>
    <property type="match status" value="1"/>
</dbReference>
<dbReference type="Gene3D" id="2.60.40.1190">
    <property type="match status" value="1"/>
</dbReference>
<sequence length="1823" mass="198265">MTCRSGQSFEKGSSVMKRLKKISSILFAILVFIHGLGIASMSPMPALAAESVSPKLLSGNRLGELFPANTIVMNTGASYTWQQDGLYATDSNLVASDPLAANKMMDGSVSVVSSASQTGEAYGTVVYDLQTVNRLTSLQVWSEFSAASGLKQVEIHASLDGINYNRVAVTETVYGNDAGIVPVSSDMKPAPYARYVKVVLHKDPAKLMMSIGEIAIWGDAVQEPAILSNNQLKTGGYYGAGTPKLDTKATYRWNTEQPFVTQAGLLATDNEAGAKNDGSAGGLPDLIDGSSTEGTADTTASMTAGSQGQYGTVTFTLNDVYQISSIDVWSKASSGNFMDGYEVLLSLDNINYFSSGYTANPNNRYSDAMLNTPSYGIPGKHAKYVRIVMHNANDSDRLIAGEIAIKGWRLYDATLVKKDMPDLVDLTTTIKNYNTLYLDWSAYNSVVNKVNKYSIYIQKNDFTSTNGLTARVTAENGSAEQKGKFLLVSSLEPETIYYIAVTPTSTTSGERKDVSTMKITTPSVLGGEKIGDIFAINDTPYGGGNYVHHGDKEEENIISKLMLMRSIEGINFNRWWIHDSWVKTFSNTYGIGFHTFYHGPQDVPMENKQGTWTFSTVNEPDLKGTNPSALALQFKQNHESLKAVDNRNLLIEPALGGTEPASMTWLENLYKSDGQNGALVKTYFDVLDVHPYVKNHEGSLPGLVPGAPEMLIGKIDEIDALKAKYGDQSKPVIFSELGWSTYTGSGYLRPVDKITQRNYLARAYMHAIAGGIKRMHWYDFQDDGVDPTNLEHNLGLIDWYGVPKPSYYAYYTMAKVLKDAKFIGPKANVDHPYYGYEYWHEGKNQYITSLWAADESTKTATFQTKDTSLTVVGIDGSYSYLPVNDGIASLTISGAPVFIYSSTGLEISSIDDSFVLKNTSVDVRRGDTLHTVIQRSGLGAELNGKIQLMGPSGDWKLEGEASFTAGTTAIPVAIPIPLNAEEKVHEVTVQVISGTSLVAAMKLKVNVLETVKVRIVPEVAVPGRWNDWNAAIYVENATADKELNGTVRVTEAVYLALGQGNPITLNHLLPGEITKITMPITALPEQARAKLKLSIDLDSGFTKIVERPFNFIAAVNDQTVPIIDGKLSEESWSNSMPIVINRPDQIKNIVNWGGEADLSGKGFLKWDMNQLYIGMEVQDDKHYQVGAGGDLWQGDSIQFAIDTGREGGVGSSANNEFGIALGEQGPMVWRWLAANGKPIGEMTTVQSAVYRSAIATTYELAIPWTELLPPGRTVTDKDIFGFSMLINENDGTTRRGWLEYMSGIGSSKNTQLFGDLIFSQINAPEVKVTGVKLDQPTVILNKGQSMVLNATVLPSDSTNKQVRFTSSDPAVVSVSQEVYGLQATVTGVSAGTATVRVTTVDGSYSATSRVTVQLPSGESNVPSGGGTWMPAPDLPEVQAGTIRFTNPVLKQDGTVEIEVPMTSLEKAIEGALSSDRTLVIDIGKVTGAKKFQLKLPASILDTAHKNNIENIQFRTGLATIALTPDALFNQVKPNSAILEIVVEAVHSDALTGAAGSRIGNQALYDFKVILDGINIHSFFRRDAVQISMGYTLAPDENGDQVIVYHIRDGQTLEVVKNGKYDAATGQVTFTTNHLSTYTALYTHVTFADLQDAVWAQNSIEALAAREIVNGIESDRFAPNEQVTRAQFIQMLMNAFDLIEADATTSFSDVNKDDWFFKAVASAQKLGIIQGYEDGTFGANQPISRQDMAVMASRVITLAEIELRTLINPVSFDDQLDIDSYAQEAVKSMQAAGIINGLVENRFAPDRNATRAQAAKIIYGLLFM</sequence>
<dbReference type="EMBL" id="WHNY01000074">
    <property type="protein sequence ID" value="NOU67734.1"/>
    <property type="molecule type" value="Genomic_DNA"/>
</dbReference>
<feature type="domain" description="SLH" evidence="2">
    <location>
        <begin position="1702"/>
        <end position="1765"/>
    </location>
</feature>
<feature type="compositionally biased region" description="Polar residues" evidence="1">
    <location>
        <begin position="289"/>
        <end position="304"/>
    </location>
</feature>
<dbReference type="Pfam" id="PF00395">
    <property type="entry name" value="SLH"/>
    <property type="match status" value="3"/>
</dbReference>
<evidence type="ECO:0000259" key="2">
    <source>
        <dbReference type="PROSITE" id="PS51272"/>
    </source>
</evidence>
<proteinExistence type="predicted"/>
<dbReference type="Gene3D" id="3.20.20.80">
    <property type="entry name" value="Glycosidases"/>
    <property type="match status" value="1"/>
</dbReference>
<evidence type="ECO:0000313" key="4">
    <source>
        <dbReference type="Proteomes" id="UP000653578"/>
    </source>
</evidence>
<evidence type="ECO:0000313" key="3">
    <source>
        <dbReference type="EMBL" id="NOU67734.1"/>
    </source>
</evidence>
<comment type="caution">
    <text evidence="3">The sequence shown here is derived from an EMBL/GenBank/DDBJ whole genome shotgun (WGS) entry which is preliminary data.</text>
</comment>
<dbReference type="SUPFAM" id="SSF49785">
    <property type="entry name" value="Galactose-binding domain-like"/>
    <property type="match status" value="2"/>
</dbReference>
<dbReference type="SUPFAM" id="SSF51445">
    <property type="entry name" value="(Trans)glycosidases"/>
    <property type="match status" value="1"/>
</dbReference>
<dbReference type="InterPro" id="IPR003343">
    <property type="entry name" value="Big_2"/>
</dbReference>
<keyword evidence="4" id="KW-1185">Reference proteome</keyword>
<name>A0ABX1XHF8_9BACL</name>
<dbReference type="Pfam" id="PF02368">
    <property type="entry name" value="Big_2"/>
    <property type="match status" value="1"/>
</dbReference>
<protein>
    <recommendedName>
        <fullName evidence="2">SLH domain-containing protein</fullName>
    </recommendedName>
</protein>
<dbReference type="Pfam" id="PF06452">
    <property type="entry name" value="CBM9_1"/>
    <property type="match status" value="1"/>
</dbReference>
<feature type="region of interest" description="Disordered" evidence="1">
    <location>
        <begin position="271"/>
        <end position="304"/>
    </location>
</feature>
<dbReference type="SUPFAM" id="SSF49344">
    <property type="entry name" value="CBD9-like"/>
    <property type="match status" value="1"/>
</dbReference>
<dbReference type="Gene3D" id="2.60.40.1080">
    <property type="match status" value="1"/>
</dbReference>
<dbReference type="InterPro" id="IPR008964">
    <property type="entry name" value="Invasin/intimin_cell_adhesion"/>
</dbReference>
<gene>
    <name evidence="3" type="ORF">GC096_27285</name>
</gene>
<dbReference type="PANTHER" id="PTHR43308">
    <property type="entry name" value="OUTER MEMBRANE PROTEIN ALPHA-RELATED"/>
    <property type="match status" value="1"/>
</dbReference>
<dbReference type="Proteomes" id="UP000653578">
    <property type="component" value="Unassembled WGS sequence"/>
</dbReference>
<dbReference type="InterPro" id="IPR008979">
    <property type="entry name" value="Galactose-bd-like_sf"/>
</dbReference>
<feature type="domain" description="SLH" evidence="2">
    <location>
        <begin position="1768"/>
        <end position="1823"/>
    </location>
</feature>
<dbReference type="InterPro" id="IPR010502">
    <property type="entry name" value="Carb-bd_dom_fam9"/>
</dbReference>
<dbReference type="Gene3D" id="2.60.120.260">
    <property type="entry name" value="Galactose-binding domain-like"/>
    <property type="match status" value="2"/>
</dbReference>
<feature type="domain" description="SLH" evidence="2">
    <location>
        <begin position="1642"/>
        <end position="1701"/>
    </location>
</feature>
<dbReference type="InterPro" id="IPR001119">
    <property type="entry name" value="SLH_dom"/>
</dbReference>